<name>A0ABV3BGD7_9ACTN</name>
<accession>A0ABV3BGD7</accession>
<reference evidence="1 2" key="1">
    <citation type="submission" date="2024-06" db="EMBL/GenBank/DDBJ databases">
        <title>The Natural Products Discovery Center: Release of the First 8490 Sequenced Strains for Exploring Actinobacteria Biosynthetic Diversity.</title>
        <authorList>
            <person name="Kalkreuter E."/>
            <person name="Kautsar S.A."/>
            <person name="Yang D."/>
            <person name="Bader C.D."/>
            <person name="Teijaro C.N."/>
            <person name="Fluegel L."/>
            <person name="Davis C.M."/>
            <person name="Simpson J.R."/>
            <person name="Lauterbach L."/>
            <person name="Steele A.D."/>
            <person name="Gui C."/>
            <person name="Meng S."/>
            <person name="Li G."/>
            <person name="Viehrig K."/>
            <person name="Ye F."/>
            <person name="Su P."/>
            <person name="Kiefer A.F."/>
            <person name="Nichols A."/>
            <person name="Cepeda A.J."/>
            <person name="Yan W."/>
            <person name="Fan B."/>
            <person name="Jiang Y."/>
            <person name="Adhikari A."/>
            <person name="Zheng C.-J."/>
            <person name="Schuster L."/>
            <person name="Cowan T.M."/>
            <person name="Smanski M.J."/>
            <person name="Chevrette M.G."/>
            <person name="De Carvalho L.P.S."/>
            <person name="Shen B."/>
        </authorList>
    </citation>
    <scope>NUCLEOTIDE SEQUENCE [LARGE SCALE GENOMIC DNA]</scope>
    <source>
        <strain evidence="1 2">NPDC046838</strain>
    </source>
</reference>
<dbReference type="Proteomes" id="UP001551176">
    <property type="component" value="Unassembled WGS sequence"/>
</dbReference>
<sequence length="196" mass="20719">MKTSGPVLRSRPRGRHMAAARPGASAWLTAAMRPGAAARQRSRPAAVSLASTLFAVATYHFLFGPTLDPTAAWDARTVAAAVLFHAALSLRLAPPQDGGRGRWAFLRGDRSHVPAPASRPPNPLGGSLTSLTRMLRLLWAFLARLLRPCRAPLSLAPPGPAPAHRAGRPAHAPSLPLLLANTVVRRGPPAHPQLTV</sequence>
<dbReference type="RefSeq" id="WP_359343996.1">
    <property type="nucleotide sequence ID" value="NZ_JBEYXV010000001.1"/>
</dbReference>
<gene>
    <name evidence="1" type="ORF">ABZ921_03025</name>
</gene>
<comment type="caution">
    <text evidence="1">The sequence shown here is derived from an EMBL/GenBank/DDBJ whole genome shotgun (WGS) entry which is preliminary data.</text>
</comment>
<evidence type="ECO:0000313" key="1">
    <source>
        <dbReference type="EMBL" id="MEU6819575.1"/>
    </source>
</evidence>
<keyword evidence="2" id="KW-1185">Reference proteome</keyword>
<proteinExistence type="predicted"/>
<organism evidence="1 2">
    <name type="scientific">Streptomyces atriruber</name>
    <dbReference type="NCBI Taxonomy" id="545121"/>
    <lineage>
        <taxon>Bacteria</taxon>
        <taxon>Bacillati</taxon>
        <taxon>Actinomycetota</taxon>
        <taxon>Actinomycetes</taxon>
        <taxon>Kitasatosporales</taxon>
        <taxon>Streptomycetaceae</taxon>
        <taxon>Streptomyces</taxon>
    </lineage>
</organism>
<protein>
    <submittedName>
        <fullName evidence="1">Uncharacterized protein</fullName>
    </submittedName>
</protein>
<dbReference type="EMBL" id="JBEYXV010000001">
    <property type="protein sequence ID" value="MEU6819575.1"/>
    <property type="molecule type" value="Genomic_DNA"/>
</dbReference>
<evidence type="ECO:0000313" key="2">
    <source>
        <dbReference type="Proteomes" id="UP001551176"/>
    </source>
</evidence>